<comment type="caution">
    <text evidence="1">The sequence shown here is derived from an EMBL/GenBank/DDBJ whole genome shotgun (WGS) entry which is preliminary data.</text>
</comment>
<dbReference type="AlphaFoldDB" id="A0AA91DQ88"/>
<accession>A0AA91DQ88</accession>
<sequence length="88" mass="9648">MYGASASRTDASPASQRPPMTMFTATSIFFQGHTLDLSTSPHTPQIELVMSISLFFDGVSTVRRSTIVETHIDNQRTIELQICNRGSG</sequence>
<dbReference type="Proteomes" id="UP000077852">
    <property type="component" value="Unassembled WGS sequence"/>
</dbReference>
<dbReference type="EMBL" id="LVHG01000044">
    <property type="protein sequence ID" value="OAK63644.1"/>
    <property type="molecule type" value="Genomic_DNA"/>
</dbReference>
<evidence type="ECO:0000313" key="1">
    <source>
        <dbReference type="EMBL" id="OAK63644.1"/>
    </source>
</evidence>
<organism evidence="1 2">
    <name type="scientific">Variovorax paradoxus</name>
    <dbReference type="NCBI Taxonomy" id="34073"/>
    <lineage>
        <taxon>Bacteria</taxon>
        <taxon>Pseudomonadati</taxon>
        <taxon>Pseudomonadota</taxon>
        <taxon>Betaproteobacteria</taxon>
        <taxon>Burkholderiales</taxon>
        <taxon>Comamonadaceae</taxon>
        <taxon>Variovorax</taxon>
    </lineage>
</organism>
<proteinExistence type="predicted"/>
<reference evidence="1 2" key="1">
    <citation type="submission" date="2016-03" db="EMBL/GenBank/DDBJ databases">
        <title>Genome sequence of Variovorax paradoxus KB5.</title>
        <authorList>
            <person name="Jeong H."/>
            <person name="Hong C.E."/>
            <person name="Jo S.H."/>
            <person name="Park J.M."/>
        </authorList>
    </citation>
    <scope>NUCLEOTIDE SEQUENCE [LARGE SCALE GENOMIC DNA]</scope>
    <source>
        <strain evidence="1 2">KB5</strain>
    </source>
</reference>
<gene>
    <name evidence="1" type="ORF">A3K87_16300</name>
</gene>
<protein>
    <submittedName>
        <fullName evidence="1">Uncharacterized protein</fullName>
    </submittedName>
</protein>
<evidence type="ECO:0000313" key="2">
    <source>
        <dbReference type="Proteomes" id="UP000077852"/>
    </source>
</evidence>
<name>A0AA91DQ88_VARPD</name>